<dbReference type="AlphaFoldDB" id="A0A0C2YKZ1"/>
<evidence type="ECO:0000256" key="8">
    <source>
        <dbReference type="SAM" id="MobiDB-lite"/>
    </source>
</evidence>
<keyword evidence="10" id="KW-1185">Reference proteome</keyword>
<dbReference type="GO" id="GO:0016829">
    <property type="term" value="F:lyase activity"/>
    <property type="evidence" value="ECO:0007669"/>
    <property type="project" value="UniProtKB-KW"/>
</dbReference>
<feature type="compositionally biased region" description="Basic and acidic residues" evidence="8">
    <location>
        <begin position="320"/>
        <end position="332"/>
    </location>
</feature>
<evidence type="ECO:0000256" key="2">
    <source>
        <dbReference type="ARBA" id="ARBA00022670"/>
    </source>
</evidence>
<dbReference type="OrthoDB" id="2111841at2759"/>
<sequence>MCGRFSLRLNRDEIQQLPGHNIDIEEWEDEEEFVPRYNIAPRTQAPVIRRRGAGGPSGSASDSTSAQAENPNALIMQTMKWGLVPHWSKFEDKTLSTTNARSENLVEGGGMWASIKGKNRCAIPCQGYYEWLTRGKSKLPHFTKRKDGKLLLMAGLYDSVVLEGRTLWTFTIVTTDANKEFSWLHDRQPVFLSDRDALDRWLDTSSQTWTPELSKMVRPYSDTNVPLECYAVPTEVGKVGMESPSFIEPITNRKDGIQAMFSKQKQTSPPKPQSQSIIPSPTKRRRESTNASLEKLDQGPSLPSSQATAPGGSPQRKRLRSDDQEVDNSSKPDKVRLSLMILRCAYRITFCSRQRLERHN</sequence>
<keyword evidence="6" id="KW-0238">DNA-binding</keyword>
<name>A0A0C2YKZ1_HEBCY</name>
<keyword evidence="2" id="KW-0645">Protease</keyword>
<dbReference type="PANTHER" id="PTHR13604">
    <property type="entry name" value="DC12-RELATED"/>
    <property type="match status" value="1"/>
</dbReference>
<reference evidence="9 10" key="1">
    <citation type="submission" date="2014-04" db="EMBL/GenBank/DDBJ databases">
        <authorList>
            <consortium name="DOE Joint Genome Institute"/>
            <person name="Kuo A."/>
            <person name="Gay G."/>
            <person name="Dore J."/>
            <person name="Kohler A."/>
            <person name="Nagy L.G."/>
            <person name="Floudas D."/>
            <person name="Copeland A."/>
            <person name="Barry K.W."/>
            <person name="Cichocki N."/>
            <person name="Veneault-Fourrey C."/>
            <person name="LaButti K."/>
            <person name="Lindquist E.A."/>
            <person name="Lipzen A."/>
            <person name="Lundell T."/>
            <person name="Morin E."/>
            <person name="Murat C."/>
            <person name="Sun H."/>
            <person name="Tunlid A."/>
            <person name="Henrissat B."/>
            <person name="Grigoriev I.V."/>
            <person name="Hibbett D.S."/>
            <person name="Martin F."/>
            <person name="Nordberg H.P."/>
            <person name="Cantor M.N."/>
            <person name="Hua S.X."/>
        </authorList>
    </citation>
    <scope>NUCLEOTIDE SEQUENCE [LARGE SCALE GENOMIC DNA]</scope>
    <source>
        <strain evidence="10">h7</strain>
    </source>
</reference>
<evidence type="ECO:0000256" key="1">
    <source>
        <dbReference type="ARBA" id="ARBA00008136"/>
    </source>
</evidence>
<feature type="region of interest" description="Disordered" evidence="8">
    <location>
        <begin position="45"/>
        <end position="67"/>
    </location>
</feature>
<protein>
    <recommendedName>
        <fullName evidence="11">DUF159-domain-containing protein</fullName>
    </recommendedName>
</protein>
<dbReference type="GO" id="GO:0003697">
    <property type="term" value="F:single-stranded DNA binding"/>
    <property type="evidence" value="ECO:0007669"/>
    <property type="project" value="InterPro"/>
</dbReference>
<evidence type="ECO:0000313" key="9">
    <source>
        <dbReference type="EMBL" id="KIM41677.1"/>
    </source>
</evidence>
<organism evidence="9 10">
    <name type="scientific">Hebeloma cylindrosporum</name>
    <dbReference type="NCBI Taxonomy" id="76867"/>
    <lineage>
        <taxon>Eukaryota</taxon>
        <taxon>Fungi</taxon>
        <taxon>Dikarya</taxon>
        <taxon>Basidiomycota</taxon>
        <taxon>Agaricomycotina</taxon>
        <taxon>Agaricomycetes</taxon>
        <taxon>Agaricomycetidae</taxon>
        <taxon>Agaricales</taxon>
        <taxon>Agaricineae</taxon>
        <taxon>Hymenogastraceae</taxon>
        <taxon>Hebeloma</taxon>
    </lineage>
</organism>
<keyword evidence="7" id="KW-0456">Lyase</keyword>
<dbReference type="InterPro" id="IPR036590">
    <property type="entry name" value="SRAP-like"/>
</dbReference>
<dbReference type="EMBL" id="KN831779">
    <property type="protein sequence ID" value="KIM41677.1"/>
    <property type="molecule type" value="Genomic_DNA"/>
</dbReference>
<proteinExistence type="inferred from homology"/>
<evidence type="ECO:0000256" key="5">
    <source>
        <dbReference type="ARBA" id="ARBA00023124"/>
    </source>
</evidence>
<evidence type="ECO:0000256" key="6">
    <source>
        <dbReference type="ARBA" id="ARBA00023125"/>
    </source>
</evidence>
<dbReference type="InterPro" id="IPR003738">
    <property type="entry name" value="SRAP"/>
</dbReference>
<dbReference type="Proteomes" id="UP000053424">
    <property type="component" value="Unassembled WGS sequence"/>
</dbReference>
<gene>
    <name evidence="9" type="ORF">M413DRAFT_444926</name>
</gene>
<keyword evidence="5" id="KW-0190">Covalent protein-DNA linkage</keyword>
<comment type="similarity">
    <text evidence="1">Belongs to the SOS response-associated peptidase family.</text>
</comment>
<evidence type="ECO:0000256" key="4">
    <source>
        <dbReference type="ARBA" id="ARBA00022801"/>
    </source>
</evidence>
<keyword evidence="3" id="KW-0227">DNA damage</keyword>
<evidence type="ECO:0008006" key="11">
    <source>
        <dbReference type="Google" id="ProtNLM"/>
    </source>
</evidence>
<dbReference type="GO" id="GO:0008233">
    <property type="term" value="F:peptidase activity"/>
    <property type="evidence" value="ECO:0007669"/>
    <property type="project" value="UniProtKB-KW"/>
</dbReference>
<dbReference type="SUPFAM" id="SSF143081">
    <property type="entry name" value="BB1717-like"/>
    <property type="match status" value="1"/>
</dbReference>
<dbReference type="Pfam" id="PF02586">
    <property type="entry name" value="SRAP"/>
    <property type="match status" value="1"/>
</dbReference>
<feature type="compositionally biased region" description="Low complexity" evidence="8">
    <location>
        <begin position="262"/>
        <end position="281"/>
    </location>
</feature>
<dbReference type="HOGENOM" id="CLU_035990_0_2_1"/>
<feature type="region of interest" description="Disordered" evidence="8">
    <location>
        <begin position="262"/>
        <end position="332"/>
    </location>
</feature>
<feature type="compositionally biased region" description="Low complexity" evidence="8">
    <location>
        <begin position="58"/>
        <end position="67"/>
    </location>
</feature>
<evidence type="ECO:0000256" key="3">
    <source>
        <dbReference type="ARBA" id="ARBA00022763"/>
    </source>
</evidence>
<evidence type="ECO:0000256" key="7">
    <source>
        <dbReference type="ARBA" id="ARBA00023239"/>
    </source>
</evidence>
<dbReference type="Gene3D" id="3.90.1680.10">
    <property type="entry name" value="SOS response associated peptidase-like"/>
    <property type="match status" value="1"/>
</dbReference>
<dbReference type="STRING" id="686832.A0A0C2YKZ1"/>
<evidence type="ECO:0000313" key="10">
    <source>
        <dbReference type="Proteomes" id="UP000053424"/>
    </source>
</evidence>
<keyword evidence="4" id="KW-0378">Hydrolase</keyword>
<reference evidence="10" key="2">
    <citation type="submission" date="2015-01" db="EMBL/GenBank/DDBJ databases">
        <title>Evolutionary Origins and Diversification of the Mycorrhizal Mutualists.</title>
        <authorList>
            <consortium name="DOE Joint Genome Institute"/>
            <consortium name="Mycorrhizal Genomics Consortium"/>
            <person name="Kohler A."/>
            <person name="Kuo A."/>
            <person name="Nagy L.G."/>
            <person name="Floudas D."/>
            <person name="Copeland A."/>
            <person name="Barry K.W."/>
            <person name="Cichocki N."/>
            <person name="Veneault-Fourrey C."/>
            <person name="LaButti K."/>
            <person name="Lindquist E.A."/>
            <person name="Lipzen A."/>
            <person name="Lundell T."/>
            <person name="Morin E."/>
            <person name="Murat C."/>
            <person name="Riley R."/>
            <person name="Ohm R."/>
            <person name="Sun H."/>
            <person name="Tunlid A."/>
            <person name="Henrissat B."/>
            <person name="Grigoriev I.V."/>
            <person name="Hibbett D.S."/>
            <person name="Martin F."/>
        </authorList>
    </citation>
    <scope>NUCLEOTIDE SEQUENCE [LARGE SCALE GENOMIC DNA]</scope>
    <source>
        <strain evidence="10">h7</strain>
    </source>
</reference>
<accession>A0A0C2YKZ1</accession>
<dbReference type="GO" id="GO:0106300">
    <property type="term" value="P:protein-DNA covalent cross-linking repair"/>
    <property type="evidence" value="ECO:0007669"/>
    <property type="project" value="InterPro"/>
</dbReference>
<dbReference type="GO" id="GO:0006508">
    <property type="term" value="P:proteolysis"/>
    <property type="evidence" value="ECO:0007669"/>
    <property type="project" value="UniProtKB-KW"/>
</dbReference>
<dbReference type="PANTHER" id="PTHR13604:SF0">
    <property type="entry name" value="ABASIC SITE PROCESSING PROTEIN HMCES"/>
    <property type="match status" value="1"/>
</dbReference>